<dbReference type="SUPFAM" id="SSF89796">
    <property type="entry name" value="CoA-transferase family III (CaiB/BaiF)"/>
    <property type="match status" value="1"/>
</dbReference>
<keyword evidence="1 2" id="KW-0808">Transferase</keyword>
<dbReference type="InterPro" id="IPR023606">
    <property type="entry name" value="CoA-Trfase_III_dom_1_sf"/>
</dbReference>
<dbReference type="Gene3D" id="3.30.1540.10">
    <property type="entry name" value="formyl-coa transferase, domain 3"/>
    <property type="match status" value="1"/>
</dbReference>
<dbReference type="InterPro" id="IPR050483">
    <property type="entry name" value="CoA-transferase_III_domain"/>
</dbReference>
<protein>
    <submittedName>
        <fullName evidence="2">Succinyl-CoA:(S)-malate CoA-transferase subunit A/succinyl-CoA:(S)-malate CoA-transferase subunit B</fullName>
    </submittedName>
</protein>
<dbReference type="GO" id="GO:0008410">
    <property type="term" value="F:CoA-transferase activity"/>
    <property type="evidence" value="ECO:0007669"/>
    <property type="project" value="TreeGrafter"/>
</dbReference>
<dbReference type="Gene3D" id="3.40.50.10540">
    <property type="entry name" value="Crotonobetainyl-coa:carnitine coa-transferase, domain 1"/>
    <property type="match status" value="1"/>
</dbReference>
<keyword evidence="3" id="KW-1185">Reference proteome</keyword>
<dbReference type="InterPro" id="IPR003673">
    <property type="entry name" value="CoA-Trfase_fam_III"/>
</dbReference>
<organism evidence="2 3">
    <name type="scientific">Rhodospira trueperi</name>
    <dbReference type="NCBI Taxonomy" id="69960"/>
    <lineage>
        <taxon>Bacteria</taxon>
        <taxon>Pseudomonadati</taxon>
        <taxon>Pseudomonadota</taxon>
        <taxon>Alphaproteobacteria</taxon>
        <taxon>Rhodospirillales</taxon>
        <taxon>Rhodospirillaceae</taxon>
        <taxon>Rhodospira</taxon>
    </lineage>
</organism>
<dbReference type="PANTHER" id="PTHR48207:SF3">
    <property type="entry name" value="SUCCINATE--HYDROXYMETHYLGLUTARATE COA-TRANSFERASE"/>
    <property type="match status" value="1"/>
</dbReference>
<reference evidence="2 3" key="1">
    <citation type="submission" date="2016-10" db="EMBL/GenBank/DDBJ databases">
        <authorList>
            <person name="de Groot N.N."/>
        </authorList>
    </citation>
    <scope>NUCLEOTIDE SEQUENCE [LARGE SCALE GENOMIC DNA]</scope>
    <source>
        <strain evidence="2 3">ATCC 700224</strain>
    </source>
</reference>
<gene>
    <name evidence="2" type="ORF">SAMN05421720_102146</name>
</gene>
<evidence type="ECO:0000313" key="3">
    <source>
        <dbReference type="Proteomes" id="UP000199412"/>
    </source>
</evidence>
<name>A0A1G6YXN6_9PROT</name>
<dbReference type="EMBL" id="FNAP01000002">
    <property type="protein sequence ID" value="SDD94405.1"/>
    <property type="molecule type" value="Genomic_DNA"/>
</dbReference>
<evidence type="ECO:0000313" key="2">
    <source>
        <dbReference type="EMBL" id="SDD94405.1"/>
    </source>
</evidence>
<dbReference type="AlphaFoldDB" id="A0A1G6YXN6"/>
<proteinExistence type="predicted"/>
<accession>A0A1G6YXN6</accession>
<dbReference type="Pfam" id="PF02515">
    <property type="entry name" value="CoA_transf_3"/>
    <property type="match status" value="1"/>
</dbReference>
<dbReference type="STRING" id="69960.SAMN05421720_102146"/>
<dbReference type="OrthoDB" id="9781472at2"/>
<dbReference type="PANTHER" id="PTHR48207">
    <property type="entry name" value="SUCCINATE--HYDROXYMETHYLGLUTARATE COA-TRANSFERASE"/>
    <property type="match status" value="1"/>
</dbReference>
<sequence>MPTTAPPRPLDGIRILDAATFIAGPFTTAVLGEFGAEVIKVEQPGAGDPFRRFGTPTARGDSLAFLSEARDKRSVTLDLRQPAGARIFRKLAAKSQVVCENFRPGTMERWGLGWSDLRAVNPALVMLRVSGYGQDGPYAGRPGFARIAHAFGGLTHLAGMPDGPPVTPGSTSLADYMSGLFGAVGVLMALRHAEQTGEGQVIDIALYESVFRVLDEMAPRYAHDGTVRGREGAGTLNACPHGHFPCADGAWVAIACTSDKMFARLTEVMDRADLLARFPTTADRLADRATVDGAVETWTGTMPRDEVVQVCTDGHVPCGPVNTIADLFADPHIAARGNMTQVLAEGLGPVTLPNVLPRLSATPGHIDRAGPPLGADTDAVLSDLLGIPEAERATLRADGVI</sequence>
<evidence type="ECO:0000256" key="1">
    <source>
        <dbReference type="ARBA" id="ARBA00022679"/>
    </source>
</evidence>
<dbReference type="InterPro" id="IPR044855">
    <property type="entry name" value="CoA-Trfase_III_dom3_sf"/>
</dbReference>
<dbReference type="RefSeq" id="WP_092782554.1">
    <property type="nucleotide sequence ID" value="NZ_FNAP01000002.1"/>
</dbReference>
<dbReference type="Proteomes" id="UP000199412">
    <property type="component" value="Unassembled WGS sequence"/>
</dbReference>